<dbReference type="AlphaFoldDB" id="A0A2T3HQW7"/>
<gene>
    <name evidence="3" type="ORF">C7T94_01315</name>
</gene>
<sequence>MKTTRLFFYIALSALSLAACTAGDKGGERTPDSVEMNQGDSAASGMGTPATGSSDSSSGDTTMGSTDTSATKGGRP</sequence>
<keyword evidence="2" id="KW-0732">Signal</keyword>
<comment type="caution">
    <text evidence="3">The sequence shown here is derived from an EMBL/GenBank/DDBJ whole genome shotgun (WGS) entry which is preliminary data.</text>
</comment>
<evidence type="ECO:0000313" key="3">
    <source>
        <dbReference type="EMBL" id="PST84793.1"/>
    </source>
</evidence>
<organism evidence="3 4">
    <name type="scientific">Pedobacter yulinensis</name>
    <dbReference type="NCBI Taxonomy" id="2126353"/>
    <lineage>
        <taxon>Bacteria</taxon>
        <taxon>Pseudomonadati</taxon>
        <taxon>Bacteroidota</taxon>
        <taxon>Sphingobacteriia</taxon>
        <taxon>Sphingobacteriales</taxon>
        <taxon>Sphingobacteriaceae</taxon>
        <taxon>Pedobacter</taxon>
    </lineage>
</organism>
<dbReference type="RefSeq" id="WP_107212910.1">
    <property type="nucleotide sequence ID" value="NZ_KZ686268.1"/>
</dbReference>
<dbReference type="EMBL" id="PYLS01000001">
    <property type="protein sequence ID" value="PST84793.1"/>
    <property type="molecule type" value="Genomic_DNA"/>
</dbReference>
<keyword evidence="4" id="KW-1185">Reference proteome</keyword>
<name>A0A2T3HQW7_9SPHI</name>
<protein>
    <recommendedName>
        <fullName evidence="5">Coproporphyrinogen III oxidase</fullName>
    </recommendedName>
</protein>
<feature type="signal peptide" evidence="2">
    <location>
        <begin position="1"/>
        <end position="18"/>
    </location>
</feature>
<accession>A0A2T3HQW7</accession>
<evidence type="ECO:0000313" key="4">
    <source>
        <dbReference type="Proteomes" id="UP000240912"/>
    </source>
</evidence>
<reference evidence="3 4" key="1">
    <citation type="submission" date="2018-03" db="EMBL/GenBank/DDBJ databases">
        <authorList>
            <person name="Keele B.F."/>
        </authorList>
    </citation>
    <scope>NUCLEOTIDE SEQUENCE [LARGE SCALE GENOMIC DNA]</scope>
    <source>
        <strain evidence="3 4">YL28-9</strain>
    </source>
</reference>
<proteinExistence type="predicted"/>
<dbReference type="PROSITE" id="PS51257">
    <property type="entry name" value="PROKAR_LIPOPROTEIN"/>
    <property type="match status" value="1"/>
</dbReference>
<dbReference type="Proteomes" id="UP000240912">
    <property type="component" value="Unassembled WGS sequence"/>
</dbReference>
<evidence type="ECO:0008006" key="5">
    <source>
        <dbReference type="Google" id="ProtNLM"/>
    </source>
</evidence>
<evidence type="ECO:0000256" key="1">
    <source>
        <dbReference type="SAM" id="MobiDB-lite"/>
    </source>
</evidence>
<evidence type="ECO:0000256" key="2">
    <source>
        <dbReference type="SAM" id="SignalP"/>
    </source>
</evidence>
<feature type="compositionally biased region" description="Low complexity" evidence="1">
    <location>
        <begin position="47"/>
        <end position="76"/>
    </location>
</feature>
<feature type="chain" id="PRO_5015442932" description="Coproporphyrinogen III oxidase" evidence="2">
    <location>
        <begin position="19"/>
        <end position="76"/>
    </location>
</feature>
<feature type="region of interest" description="Disordered" evidence="1">
    <location>
        <begin position="22"/>
        <end position="76"/>
    </location>
</feature>